<organism evidence="2 3">
    <name type="scientific">Palleronia pontilimi</name>
    <dbReference type="NCBI Taxonomy" id="1964209"/>
    <lineage>
        <taxon>Bacteria</taxon>
        <taxon>Pseudomonadati</taxon>
        <taxon>Pseudomonadota</taxon>
        <taxon>Alphaproteobacteria</taxon>
        <taxon>Rhodobacterales</taxon>
        <taxon>Roseobacteraceae</taxon>
        <taxon>Palleronia</taxon>
    </lineage>
</organism>
<dbReference type="Pfam" id="PF13426">
    <property type="entry name" value="PAS_9"/>
    <property type="match status" value="1"/>
</dbReference>
<dbReference type="InterPro" id="IPR011785">
    <property type="entry name" value="Tscrpt_reg_PpsR-CrtJ"/>
</dbReference>
<dbReference type="Proteomes" id="UP000642488">
    <property type="component" value="Unassembled WGS sequence"/>
</dbReference>
<dbReference type="GO" id="GO:0043565">
    <property type="term" value="F:sequence-specific DNA binding"/>
    <property type="evidence" value="ECO:0007669"/>
    <property type="project" value="InterPro"/>
</dbReference>
<dbReference type="Pfam" id="PF00989">
    <property type="entry name" value="PAS"/>
    <property type="match status" value="1"/>
</dbReference>
<dbReference type="SUPFAM" id="SSF46689">
    <property type="entry name" value="Homeodomain-like"/>
    <property type="match status" value="1"/>
</dbReference>
<dbReference type="Pfam" id="PF02954">
    <property type="entry name" value="HTH_8"/>
    <property type="match status" value="1"/>
</dbReference>
<accession>A0A934IHK6</accession>
<dbReference type="InterPro" id="IPR002197">
    <property type="entry name" value="HTH_Fis"/>
</dbReference>
<reference evidence="2" key="1">
    <citation type="submission" date="2020-12" db="EMBL/GenBank/DDBJ databases">
        <title>Bacterial taxonomy.</title>
        <authorList>
            <person name="Pan X."/>
        </authorList>
    </citation>
    <scope>NUCLEOTIDE SEQUENCE</scope>
    <source>
        <strain evidence="2">KCTC 52957</strain>
    </source>
</reference>
<dbReference type="AlphaFoldDB" id="A0A934IHK6"/>
<dbReference type="GO" id="GO:0006355">
    <property type="term" value="P:regulation of DNA-templated transcription"/>
    <property type="evidence" value="ECO:0007669"/>
    <property type="project" value="InterPro"/>
</dbReference>
<dbReference type="SUPFAM" id="SSF55785">
    <property type="entry name" value="PYP-like sensor domain (PAS domain)"/>
    <property type="match status" value="2"/>
</dbReference>
<protein>
    <submittedName>
        <fullName evidence="2">Transcriptional regulator PpsR</fullName>
    </submittedName>
</protein>
<dbReference type="InterPro" id="IPR000014">
    <property type="entry name" value="PAS"/>
</dbReference>
<evidence type="ECO:0000259" key="1">
    <source>
        <dbReference type="SMART" id="SM00091"/>
    </source>
</evidence>
<evidence type="ECO:0000313" key="2">
    <source>
        <dbReference type="EMBL" id="MBJ3763212.1"/>
    </source>
</evidence>
<proteinExistence type="predicted"/>
<dbReference type="SMART" id="SM00091">
    <property type="entry name" value="PAS"/>
    <property type="match status" value="2"/>
</dbReference>
<dbReference type="Gene3D" id="3.30.450.20">
    <property type="entry name" value="PAS domain"/>
    <property type="match status" value="2"/>
</dbReference>
<dbReference type="PRINTS" id="PR01590">
    <property type="entry name" value="HTHFIS"/>
</dbReference>
<gene>
    <name evidence="2" type="primary">ppsR</name>
    <name evidence="2" type="ORF">ILP92_10690</name>
</gene>
<evidence type="ECO:0000313" key="3">
    <source>
        <dbReference type="Proteomes" id="UP000642488"/>
    </source>
</evidence>
<dbReference type="CDD" id="cd00130">
    <property type="entry name" value="PAS"/>
    <property type="match status" value="1"/>
</dbReference>
<sequence>MTSRGAKYWSTGAIPLIAPDLLGSIISSASDIAVVIDDMGQILSVLVNPQQGGIGPFDDWQGQDIREVLTTESIAKLEKRLDEFARGITREAPLELNHRASSGLKFPIRYSFHRVGPDGAIILLGRDLRPIAEMQQQLVDAQLALERDYEANREIATRMRVLMDLTRDAIVFVSLSSGRISGLNTAAAVALGAKVADLKGTPLSDALRSDTGASALDVLSAAGRSEDSAGVRLTATGSGVELVLHITLFRAAGERMLACRLDQIEDGTQSENVLGDALMQLHDHMADGMVFTDRAGIIASVNDGFLDLVDLDSAGMARGRSLADFLARGAVDLKVMCENAVRNGQIRLYPAKLSTDVGTELATEISVTYLSDSPKAAFGFVIRDASRQDSGRAATHPGMEDESMRAIRELVGTASLKELVGETSDVIEKMCIETAVELTGNNRVAAAEMLGLSRQSLYVKLRKHGLLARSED</sequence>
<feature type="domain" description="PAS" evidence="1">
    <location>
        <begin position="157"/>
        <end position="224"/>
    </location>
</feature>
<name>A0A934IHK6_9RHOB</name>
<dbReference type="NCBIfam" id="TIGR02040">
    <property type="entry name" value="PpsR-CrtJ"/>
    <property type="match status" value="1"/>
</dbReference>
<dbReference type="EMBL" id="JAEKPD010000009">
    <property type="protein sequence ID" value="MBJ3763212.1"/>
    <property type="molecule type" value="Genomic_DNA"/>
</dbReference>
<comment type="caution">
    <text evidence="2">The sequence shown here is derived from an EMBL/GenBank/DDBJ whole genome shotgun (WGS) entry which is preliminary data.</text>
</comment>
<dbReference type="InterPro" id="IPR013767">
    <property type="entry name" value="PAS_fold"/>
</dbReference>
<dbReference type="Gene3D" id="1.10.10.60">
    <property type="entry name" value="Homeodomain-like"/>
    <property type="match status" value="1"/>
</dbReference>
<dbReference type="InterPro" id="IPR009057">
    <property type="entry name" value="Homeodomain-like_sf"/>
</dbReference>
<dbReference type="Gene3D" id="1.20.5.430">
    <property type="match status" value="1"/>
</dbReference>
<keyword evidence="3" id="KW-1185">Reference proteome</keyword>
<feature type="domain" description="PAS" evidence="1">
    <location>
        <begin position="276"/>
        <end position="342"/>
    </location>
</feature>
<dbReference type="RefSeq" id="WP_198916387.1">
    <property type="nucleotide sequence ID" value="NZ_JAEKPD010000009.1"/>
</dbReference>
<dbReference type="InterPro" id="IPR035965">
    <property type="entry name" value="PAS-like_dom_sf"/>
</dbReference>